<accession>A0AAV7ST53</accession>
<dbReference type="EMBL" id="JANPWB010000008">
    <property type="protein sequence ID" value="KAJ1167154.1"/>
    <property type="molecule type" value="Genomic_DNA"/>
</dbReference>
<dbReference type="AlphaFoldDB" id="A0AAV7ST53"/>
<evidence type="ECO:0000313" key="1">
    <source>
        <dbReference type="EMBL" id="KAJ1167154.1"/>
    </source>
</evidence>
<proteinExistence type="predicted"/>
<evidence type="ECO:0000313" key="2">
    <source>
        <dbReference type="Proteomes" id="UP001066276"/>
    </source>
</evidence>
<protein>
    <submittedName>
        <fullName evidence="1">Uncharacterized protein</fullName>
    </submittedName>
</protein>
<reference evidence="1" key="1">
    <citation type="journal article" date="2022" name="bioRxiv">
        <title>Sequencing and chromosome-scale assembly of the giantPleurodeles waltlgenome.</title>
        <authorList>
            <person name="Brown T."/>
            <person name="Elewa A."/>
            <person name="Iarovenko S."/>
            <person name="Subramanian E."/>
            <person name="Araus A.J."/>
            <person name="Petzold A."/>
            <person name="Susuki M."/>
            <person name="Suzuki K.-i.T."/>
            <person name="Hayashi T."/>
            <person name="Toyoda A."/>
            <person name="Oliveira C."/>
            <person name="Osipova E."/>
            <person name="Leigh N.D."/>
            <person name="Simon A."/>
            <person name="Yun M.H."/>
        </authorList>
    </citation>
    <scope>NUCLEOTIDE SEQUENCE</scope>
    <source>
        <strain evidence="1">20211129_DDA</strain>
        <tissue evidence="1">Liver</tissue>
    </source>
</reference>
<comment type="caution">
    <text evidence="1">The sequence shown here is derived from an EMBL/GenBank/DDBJ whole genome shotgun (WGS) entry which is preliminary data.</text>
</comment>
<organism evidence="1 2">
    <name type="scientific">Pleurodeles waltl</name>
    <name type="common">Iberian ribbed newt</name>
    <dbReference type="NCBI Taxonomy" id="8319"/>
    <lineage>
        <taxon>Eukaryota</taxon>
        <taxon>Metazoa</taxon>
        <taxon>Chordata</taxon>
        <taxon>Craniata</taxon>
        <taxon>Vertebrata</taxon>
        <taxon>Euteleostomi</taxon>
        <taxon>Amphibia</taxon>
        <taxon>Batrachia</taxon>
        <taxon>Caudata</taxon>
        <taxon>Salamandroidea</taxon>
        <taxon>Salamandridae</taxon>
        <taxon>Pleurodelinae</taxon>
        <taxon>Pleurodeles</taxon>
    </lineage>
</organism>
<dbReference type="Proteomes" id="UP001066276">
    <property type="component" value="Chromosome 4_2"/>
</dbReference>
<name>A0AAV7ST53_PLEWA</name>
<keyword evidence="2" id="KW-1185">Reference proteome</keyword>
<gene>
    <name evidence="1" type="ORF">NDU88_007547</name>
</gene>
<sequence length="105" mass="11655">MRHQERCALPGRSYYGGFYCVPTGAGPDDARDLLSLTLLDSLGRKPVVLYLRPRSPDLLVSDPALLCRELVCLIVEVHPPLRVVRLKVSVPNAPAHGFPSIPLWR</sequence>